<feature type="non-terminal residue" evidence="4">
    <location>
        <position position="1675"/>
    </location>
</feature>
<dbReference type="PROSITE" id="PS50158">
    <property type="entry name" value="ZF_CCHC"/>
    <property type="match status" value="1"/>
</dbReference>
<feature type="domain" description="CCHC-type" evidence="3">
    <location>
        <begin position="310"/>
        <end position="325"/>
    </location>
</feature>
<name>A0ABN9Q059_9DINO</name>
<evidence type="ECO:0000256" key="1">
    <source>
        <dbReference type="PROSITE-ProRule" id="PRU00047"/>
    </source>
</evidence>
<evidence type="ECO:0000313" key="4">
    <source>
        <dbReference type="EMBL" id="CAK0798994.1"/>
    </source>
</evidence>
<protein>
    <recommendedName>
        <fullName evidence="3">CCHC-type domain-containing protein</fullName>
    </recommendedName>
</protein>
<evidence type="ECO:0000259" key="3">
    <source>
        <dbReference type="PROSITE" id="PS50158"/>
    </source>
</evidence>
<feature type="region of interest" description="Disordered" evidence="2">
    <location>
        <begin position="273"/>
        <end position="303"/>
    </location>
</feature>
<keyword evidence="1" id="KW-0863">Zinc-finger</keyword>
<evidence type="ECO:0000313" key="5">
    <source>
        <dbReference type="Proteomes" id="UP001189429"/>
    </source>
</evidence>
<dbReference type="Pfam" id="PF07727">
    <property type="entry name" value="RVT_2"/>
    <property type="match status" value="1"/>
</dbReference>
<feature type="compositionally biased region" description="Basic and acidic residues" evidence="2">
    <location>
        <begin position="293"/>
        <end position="302"/>
    </location>
</feature>
<gene>
    <name evidence="4" type="ORF">PCOR1329_LOCUS7594</name>
</gene>
<keyword evidence="5" id="KW-1185">Reference proteome</keyword>
<dbReference type="InterPro" id="IPR036875">
    <property type="entry name" value="Znf_CCHC_sf"/>
</dbReference>
<dbReference type="Proteomes" id="UP001189429">
    <property type="component" value="Unassembled WGS sequence"/>
</dbReference>
<proteinExistence type="predicted"/>
<dbReference type="SMART" id="SM00343">
    <property type="entry name" value="ZnF_C2HC"/>
    <property type="match status" value="2"/>
</dbReference>
<keyword evidence="1" id="KW-0862">Zinc</keyword>
<dbReference type="PANTHER" id="PTHR11439">
    <property type="entry name" value="GAG-POL-RELATED RETROTRANSPOSON"/>
    <property type="match status" value="1"/>
</dbReference>
<feature type="region of interest" description="Disordered" evidence="2">
    <location>
        <begin position="1"/>
        <end position="20"/>
    </location>
</feature>
<dbReference type="InterPro" id="IPR001878">
    <property type="entry name" value="Znf_CCHC"/>
</dbReference>
<accession>A0ABN9Q059</accession>
<dbReference type="Gene3D" id="4.10.60.10">
    <property type="entry name" value="Zinc finger, CCHC-type"/>
    <property type="match status" value="1"/>
</dbReference>
<comment type="caution">
    <text evidence="4">The sequence shown here is derived from an EMBL/GenBank/DDBJ whole genome shotgun (WGS) entry which is preliminary data.</text>
</comment>
<keyword evidence="1" id="KW-0479">Metal-binding</keyword>
<organism evidence="4 5">
    <name type="scientific">Prorocentrum cordatum</name>
    <dbReference type="NCBI Taxonomy" id="2364126"/>
    <lineage>
        <taxon>Eukaryota</taxon>
        <taxon>Sar</taxon>
        <taxon>Alveolata</taxon>
        <taxon>Dinophyceae</taxon>
        <taxon>Prorocentrales</taxon>
        <taxon>Prorocentraceae</taxon>
        <taxon>Prorocentrum</taxon>
    </lineage>
</organism>
<feature type="compositionally biased region" description="Polar residues" evidence="2">
    <location>
        <begin position="1"/>
        <end position="16"/>
    </location>
</feature>
<dbReference type="CDD" id="cd09272">
    <property type="entry name" value="RNase_HI_RT_Ty1"/>
    <property type="match status" value="1"/>
</dbReference>
<evidence type="ECO:0000256" key="2">
    <source>
        <dbReference type="SAM" id="MobiDB-lite"/>
    </source>
</evidence>
<dbReference type="EMBL" id="CAUYUJ010002060">
    <property type="protein sequence ID" value="CAK0798994.1"/>
    <property type="molecule type" value="Genomic_DNA"/>
</dbReference>
<dbReference type="SUPFAM" id="SSF57756">
    <property type="entry name" value="Retrovirus zinc finger-like domains"/>
    <property type="match status" value="2"/>
</dbReference>
<feature type="compositionally biased region" description="Gly residues" evidence="2">
    <location>
        <begin position="281"/>
        <end position="291"/>
    </location>
</feature>
<dbReference type="InterPro" id="IPR013103">
    <property type="entry name" value="RVT_2"/>
</dbReference>
<dbReference type="Pfam" id="PF00098">
    <property type="entry name" value="zf-CCHC"/>
    <property type="match status" value="1"/>
</dbReference>
<sequence length="1675" mass="185142">MQAQLKSTTAASSRDPQPTLAVDTRVIGKPREFDGEKDWKDWSIVMRSYAACCHEQLGTLMRTAELSEYRVDNVHLSPADRQFSTQLFYMLVMVCRGSALTRVVNQGTTEGLLAWRALCQHHEPSSAARHASLPLDLLSFNFDGDTTARLEQCERDVHRYELSSSLLLDDAIKVGIVLWQLPDGALKQHLVLNMDRFDTWTNIRTEIEAVRRAQQAASHGARPMDVDTLALLRQVPEVKGKGKTGGGKGRDFKAPTTNCPICDKPGHWKKDCWHNPANKGAGSGKGAPPKGGKGKDAKDKSKANNTKNMCWNCGETGHLREECKKPKKVHSIEEVVDDQGGSLGHLFLPLSAVSLAGVSSEKGRTMRVGIDSGAAVTAVPDCHCKGYPLYKNTPSTGRSYESAAGENIWDRGERRLLCRADGRLRGLRARACKVNKPLLSVYDMCKAGQMVVIDFDSNGSDRSHSIHKATGEKTNFQLRNRVWELDLEVVPQDDQKQQSKKVQDEAAKLQDLRPFEGQVRQMSLTTWTPNSLHCDLGEPRLNLRRRSATRTSARATCRTAPGAERAWLDVGVLTSTTLCQVILVEYLSWRAIAATWSVVKIDGSRPGAVTADVLPCKGIGDPACVPALLRAYVAAGHRKFIARSDGEPAIVDLKSRAVATARARHNMDVILEETPERDSQANGLIESAVRDVKATARTLRFAAQELHGSSIGPNHPVLPWLVRFAGDVITRGPRGADGVTPYQRHTGRVYRRALPIFSEVLYLPTGKHDSRIQERWNSGLFVGIVERSNELFIVTRDGVKRAKAVRRLAAAERAGADLLANIRGTPWQPIPSVGLDVVPTVIYDPVVSEDALPPGPAPGQPAPSGRHGYMRRHVELQWHGFTEGRFTSRSSAFDLPPGTAMDVRSGYDFIQAVERERARETRQRERPALLVGSPPNVALSAMQGLVPDSQEWKQKLAEGLAHFEFVCDLYKDQMKDGLFFLHEHSASSASWDLWMVQEIAGMEGVRTVLGDQCPYGLGSVDLCGPALVQKATRWLTNSAVIARAVGSRCTNRGCPDNARKHRHCQLIENPRTWRGKERYPLKLVTAILKGLREELRAKHVLFSFEAGAHVDEPDAWDIHPEWCGHVVDATTGVKLDAVLVSKARGEEMDFLSGLGAYSYDTVDRCIEETGRRPIPTGWVDVNKGQPDAPQVRSRLVVKETRYHTNLDTSGGSSFSQTPPYEALRVLCSCQMTPASQMEVDYVIIFIDITRAHPYCKMRRKVWVVLPPEDPKAAEPGVCGLLERSLYGLRDAGQSFELLVRETMEALGFKTGLWCGVVFFHEQRQIQAYVYGDNFGARGSRAEVRRFHESLSAHMWAKVEGILGPDPSRGDSLEVVCLNRVFQYVRAAGNEPERIEIEADARHVEFLLHQAGLSAGRSAPLSTPGAAAKDVDVGKPLGAEAATLFRSMTMRAQYLSEDRPDIRFACREIARFMAEPCELGAKMLKRLCRYLLGVPRLVQRMERQEVPTFVDGISDADFAGCSKTRKSTSCHAIKTGSHTIRFASATQSVIAQSSGESEYYSLVRCASALIGMGNLMRDLGRELPLRLLGDATAASGMARRRGAGRVRHIEVGTLWLQQIITEKKMVLGRRPGKENEADLGTKHLAQRELWECLARLGFVAMGGRSEKSLRASIAHL</sequence>
<reference evidence="4" key="1">
    <citation type="submission" date="2023-10" db="EMBL/GenBank/DDBJ databases">
        <authorList>
            <person name="Chen Y."/>
            <person name="Shah S."/>
            <person name="Dougan E. K."/>
            <person name="Thang M."/>
            <person name="Chan C."/>
        </authorList>
    </citation>
    <scope>NUCLEOTIDE SEQUENCE [LARGE SCALE GENOMIC DNA]</scope>
</reference>
<dbReference type="PANTHER" id="PTHR11439:SF463">
    <property type="entry name" value="REVERSE TRANSCRIPTASE TY1_COPIA-TYPE DOMAIN-CONTAINING PROTEIN"/>
    <property type="match status" value="1"/>
</dbReference>